<dbReference type="InterPro" id="IPR036028">
    <property type="entry name" value="SH3-like_dom_sf"/>
</dbReference>
<feature type="domain" description="SH3" evidence="4">
    <location>
        <begin position="14"/>
        <end position="73"/>
    </location>
</feature>
<evidence type="ECO:0000256" key="3">
    <source>
        <dbReference type="SAM" id="MobiDB-lite"/>
    </source>
</evidence>
<dbReference type="GeneID" id="106816914"/>
<evidence type="ECO:0000313" key="6">
    <source>
        <dbReference type="RefSeq" id="XP_014677043.1"/>
    </source>
</evidence>
<gene>
    <name evidence="6" type="primary">LOC106816914</name>
</gene>
<feature type="region of interest" description="Disordered" evidence="3">
    <location>
        <begin position="69"/>
        <end position="151"/>
    </location>
</feature>
<keyword evidence="1 2" id="KW-0728">SH3 domain</keyword>
<dbReference type="PANTHER" id="PTHR14167">
    <property type="entry name" value="SH3 DOMAIN-CONTAINING"/>
    <property type="match status" value="1"/>
</dbReference>
<evidence type="ECO:0000313" key="5">
    <source>
        <dbReference type="Proteomes" id="UP000695022"/>
    </source>
</evidence>
<dbReference type="PRINTS" id="PR00452">
    <property type="entry name" value="SH3DOMAIN"/>
</dbReference>
<dbReference type="RefSeq" id="XP_014677043.1">
    <property type="nucleotide sequence ID" value="XM_014821557.1"/>
</dbReference>
<proteinExistence type="predicted"/>
<dbReference type="PROSITE" id="PS50002">
    <property type="entry name" value="SH3"/>
    <property type="match status" value="1"/>
</dbReference>
<sequence length="151" mass="16845">MHGHWLPLRPSRKEKKRKAKVIFSYLPENADELRLDNGDVVTILDQEEEGWLRGLLHGKEGVFPSNFVEEISDSDVEEVTEKKDKEKEKTENETDSHKEKKRVPGIKGPGFGDIFSQGPIKLKSTGGASDRKVSPEVAGGAGRQGTHLRSQ</sequence>
<dbReference type="Proteomes" id="UP000695022">
    <property type="component" value="Unplaced"/>
</dbReference>
<dbReference type="InterPro" id="IPR001452">
    <property type="entry name" value="SH3_domain"/>
</dbReference>
<dbReference type="Gene3D" id="2.30.30.40">
    <property type="entry name" value="SH3 Domains"/>
    <property type="match status" value="1"/>
</dbReference>
<protein>
    <submittedName>
        <fullName evidence="6">SH3 domain-containing kinase-binding protein 1-like</fullName>
    </submittedName>
</protein>
<dbReference type="InterPro" id="IPR050384">
    <property type="entry name" value="Endophilin_SH3RF"/>
</dbReference>
<dbReference type="PRINTS" id="PR00499">
    <property type="entry name" value="P67PHOX"/>
</dbReference>
<name>A0ABM1EXX2_PRICU</name>
<dbReference type="PANTHER" id="PTHR14167:SF92">
    <property type="entry name" value="CIN85 AND CD2AP RELATED, ISOFORM J"/>
    <property type="match status" value="1"/>
</dbReference>
<dbReference type="SMART" id="SM00326">
    <property type="entry name" value="SH3"/>
    <property type="match status" value="1"/>
</dbReference>
<accession>A0ABM1EXX2</accession>
<dbReference type="Pfam" id="PF07653">
    <property type="entry name" value="SH3_2"/>
    <property type="match status" value="1"/>
</dbReference>
<evidence type="ECO:0000256" key="2">
    <source>
        <dbReference type="PROSITE-ProRule" id="PRU00192"/>
    </source>
</evidence>
<keyword evidence="5" id="KW-1185">Reference proteome</keyword>
<dbReference type="SUPFAM" id="SSF50044">
    <property type="entry name" value="SH3-domain"/>
    <property type="match status" value="1"/>
</dbReference>
<feature type="compositionally biased region" description="Basic and acidic residues" evidence="3">
    <location>
        <begin position="79"/>
        <end position="98"/>
    </location>
</feature>
<evidence type="ECO:0000259" key="4">
    <source>
        <dbReference type="PROSITE" id="PS50002"/>
    </source>
</evidence>
<organism evidence="5 6">
    <name type="scientific">Priapulus caudatus</name>
    <name type="common">Priapulid worm</name>
    <dbReference type="NCBI Taxonomy" id="37621"/>
    <lineage>
        <taxon>Eukaryota</taxon>
        <taxon>Metazoa</taxon>
        <taxon>Ecdysozoa</taxon>
        <taxon>Scalidophora</taxon>
        <taxon>Priapulida</taxon>
        <taxon>Priapulimorpha</taxon>
        <taxon>Priapulimorphida</taxon>
        <taxon>Priapulidae</taxon>
        <taxon>Priapulus</taxon>
    </lineage>
</organism>
<reference evidence="6" key="1">
    <citation type="submission" date="2025-08" db="UniProtKB">
        <authorList>
            <consortium name="RefSeq"/>
        </authorList>
    </citation>
    <scope>IDENTIFICATION</scope>
</reference>
<evidence type="ECO:0000256" key="1">
    <source>
        <dbReference type="ARBA" id="ARBA00022443"/>
    </source>
</evidence>